<dbReference type="AlphaFoldDB" id="A0A1U7NEG5"/>
<keyword evidence="1" id="KW-0812">Transmembrane</keyword>
<dbReference type="OrthoDB" id="1655550at2"/>
<evidence type="ECO:0000313" key="2">
    <source>
        <dbReference type="EMBL" id="OLU37979.1"/>
    </source>
</evidence>
<gene>
    <name evidence="2" type="ORF">BO222_09265</name>
</gene>
<comment type="caution">
    <text evidence="2">The sequence shown here is derived from an EMBL/GenBank/DDBJ whole genome shotgun (WGS) entry which is preliminary data.</text>
</comment>
<evidence type="ECO:0000313" key="3">
    <source>
        <dbReference type="Proteomes" id="UP000186341"/>
    </source>
</evidence>
<evidence type="ECO:0000256" key="1">
    <source>
        <dbReference type="SAM" id="Phobius"/>
    </source>
</evidence>
<dbReference type="Proteomes" id="UP000186341">
    <property type="component" value="Unassembled WGS sequence"/>
</dbReference>
<dbReference type="EMBL" id="MPJW01000184">
    <property type="protein sequence ID" value="OLU37979.1"/>
    <property type="molecule type" value="Genomic_DNA"/>
</dbReference>
<dbReference type="GeneID" id="82203352"/>
<keyword evidence="1" id="KW-1133">Transmembrane helix</keyword>
<feature type="transmembrane region" description="Helical" evidence="1">
    <location>
        <begin position="22"/>
        <end position="55"/>
    </location>
</feature>
<keyword evidence="3" id="KW-1185">Reference proteome</keyword>
<sequence>MDGFNEISFVGKPTSKQKMIRITLWAAAFGCLVCSILFWPLLLAAMILFAAAYFYSVKLDYEYEYIFSDRDLSIDRIIQKAKRKTMVLVPFAEIEEIRVLNNPKEMTGGMLCCNEEDPKIELICHGKQGKRSYLILDCENCRKALFYAMPKKAVGLKYNR</sequence>
<reference evidence="2 3" key="1">
    <citation type="submission" date="2016-11" db="EMBL/GenBank/DDBJ databases">
        <title>Description of two novel members of the family Erysipelotrichaceae: Ileibacterium lipovorans gen. nov., sp. nov. and Dubosiella newyorkensis, gen. nov., sp. nov.</title>
        <authorList>
            <person name="Cox L.M."/>
            <person name="Sohn J."/>
            <person name="Tyrrell K.L."/>
            <person name="Citron D.M."/>
            <person name="Lawson P.A."/>
            <person name="Patel N.B."/>
            <person name="Iizumi T."/>
            <person name="Perez-Perez G.I."/>
            <person name="Goldstein E.J."/>
            <person name="Blaser M.J."/>
        </authorList>
    </citation>
    <scope>NUCLEOTIDE SEQUENCE [LARGE SCALE GENOMIC DNA]</scope>
    <source>
        <strain evidence="2 3">NYU-BL-A3</strain>
    </source>
</reference>
<protein>
    <submittedName>
        <fullName evidence="2">Uncharacterized protein</fullName>
    </submittedName>
</protein>
<organism evidence="2 3">
    <name type="scientific">Ileibacterium valens</name>
    <dbReference type="NCBI Taxonomy" id="1862668"/>
    <lineage>
        <taxon>Bacteria</taxon>
        <taxon>Bacillati</taxon>
        <taxon>Bacillota</taxon>
        <taxon>Erysipelotrichia</taxon>
        <taxon>Erysipelotrichales</taxon>
        <taxon>Erysipelotrichaceae</taxon>
        <taxon>Ileibacterium</taxon>
    </lineage>
</organism>
<accession>A0A1U7NEG5</accession>
<proteinExistence type="predicted"/>
<dbReference type="RefSeq" id="WP_075820457.1">
    <property type="nucleotide sequence ID" value="NZ_CAJUTZ010000035.1"/>
</dbReference>
<name>A0A1U7NEG5_9FIRM</name>
<keyword evidence="1" id="KW-0472">Membrane</keyword>